<dbReference type="GO" id="GO:0005829">
    <property type="term" value="C:cytosol"/>
    <property type="evidence" value="ECO:0007669"/>
    <property type="project" value="TreeGrafter"/>
</dbReference>
<dbReference type="AlphaFoldDB" id="A0A941GXM3"/>
<dbReference type="Gene3D" id="2.30.30.40">
    <property type="entry name" value="SH3 Domains"/>
    <property type="match status" value="1"/>
</dbReference>
<organism evidence="2 3">
    <name type="scientific">Gomphosphaeria aponina SAG 52.96 = DSM 107014</name>
    <dbReference type="NCBI Taxonomy" id="1521640"/>
    <lineage>
        <taxon>Bacteria</taxon>
        <taxon>Bacillati</taxon>
        <taxon>Cyanobacteriota</taxon>
        <taxon>Cyanophyceae</taxon>
        <taxon>Oscillatoriophycideae</taxon>
        <taxon>Chroococcales</taxon>
        <taxon>Gomphosphaeriaceae</taxon>
        <taxon>Gomphosphaeria</taxon>
    </lineage>
</organism>
<dbReference type="EMBL" id="JADQBC010000111">
    <property type="protein sequence ID" value="MBR8829146.1"/>
    <property type="molecule type" value="Genomic_DNA"/>
</dbReference>
<feature type="domain" description="CheW-like" evidence="1">
    <location>
        <begin position="28"/>
        <end position="175"/>
    </location>
</feature>
<proteinExistence type="predicted"/>
<gene>
    <name evidence="2" type="ORF">DSM107014_14825</name>
</gene>
<sequence length="176" mass="19733">MVYNSDFFIADDPESSQGIDSELPTRKGELHLRFYLPSGDEFALPATGIREVMQQEVDRITAIPNASPLLLGTINLRGQVIWVADLGQFLGDSAVLNTERAEIPVIAVEDQETLLGLAIDRLGSMEWLDDEQLQMPLFVADNIAPYVQGEWVLNQEENQFLRLLDYGAILRSARWA</sequence>
<dbReference type="Proteomes" id="UP000767446">
    <property type="component" value="Unassembled WGS sequence"/>
</dbReference>
<dbReference type="PROSITE" id="PS50851">
    <property type="entry name" value="CHEW"/>
    <property type="match status" value="1"/>
</dbReference>
<dbReference type="Pfam" id="PF01584">
    <property type="entry name" value="CheW"/>
    <property type="match status" value="1"/>
</dbReference>
<name>A0A941GXM3_9CHRO</name>
<dbReference type="GO" id="GO:0006935">
    <property type="term" value="P:chemotaxis"/>
    <property type="evidence" value="ECO:0007669"/>
    <property type="project" value="InterPro"/>
</dbReference>
<comment type="caution">
    <text evidence="2">The sequence shown here is derived from an EMBL/GenBank/DDBJ whole genome shotgun (WGS) entry which is preliminary data.</text>
</comment>
<dbReference type="SUPFAM" id="SSF50341">
    <property type="entry name" value="CheW-like"/>
    <property type="match status" value="1"/>
</dbReference>
<dbReference type="PANTHER" id="PTHR22617">
    <property type="entry name" value="CHEMOTAXIS SENSOR HISTIDINE KINASE-RELATED"/>
    <property type="match status" value="1"/>
</dbReference>
<dbReference type="InterPro" id="IPR039315">
    <property type="entry name" value="CheW"/>
</dbReference>
<dbReference type="SMART" id="SM00260">
    <property type="entry name" value="CheW"/>
    <property type="match status" value="1"/>
</dbReference>
<evidence type="ECO:0000259" key="1">
    <source>
        <dbReference type="PROSITE" id="PS50851"/>
    </source>
</evidence>
<dbReference type="PANTHER" id="PTHR22617:SF23">
    <property type="entry name" value="CHEMOTAXIS PROTEIN CHEW"/>
    <property type="match status" value="1"/>
</dbReference>
<accession>A0A941GXM3</accession>
<dbReference type="InterPro" id="IPR036061">
    <property type="entry name" value="CheW-like_dom_sf"/>
</dbReference>
<evidence type="ECO:0000313" key="2">
    <source>
        <dbReference type="EMBL" id="MBR8829146.1"/>
    </source>
</evidence>
<dbReference type="InterPro" id="IPR002545">
    <property type="entry name" value="CheW-lke_dom"/>
</dbReference>
<dbReference type="GO" id="GO:0007165">
    <property type="term" value="P:signal transduction"/>
    <property type="evidence" value="ECO:0007669"/>
    <property type="project" value="InterPro"/>
</dbReference>
<reference evidence="2" key="1">
    <citation type="submission" date="2021-02" db="EMBL/GenBank/DDBJ databases">
        <title>Metagenome analyses of Stigonema ocellatum DSM 106950, Chlorogloea purpurea SAG 13.99 and Gomphosphaeria aponina DSM 107014.</title>
        <authorList>
            <person name="Marter P."/>
            <person name="Huang S."/>
        </authorList>
    </citation>
    <scope>NUCLEOTIDE SEQUENCE</scope>
    <source>
        <strain evidence="2">JP213</strain>
    </source>
</reference>
<protein>
    <submittedName>
        <fullName evidence="2">Chemotaxis protein CheW</fullName>
    </submittedName>
</protein>
<dbReference type="Gene3D" id="2.40.50.180">
    <property type="entry name" value="CheA-289, Domain 4"/>
    <property type="match status" value="1"/>
</dbReference>
<evidence type="ECO:0000313" key="3">
    <source>
        <dbReference type="Proteomes" id="UP000767446"/>
    </source>
</evidence>